<accession>A0A6J5PGN3</accession>
<gene>
    <name evidence="1" type="ORF">UFOVP580_12</name>
</gene>
<organism evidence="1">
    <name type="scientific">uncultured Caudovirales phage</name>
    <dbReference type="NCBI Taxonomy" id="2100421"/>
    <lineage>
        <taxon>Viruses</taxon>
        <taxon>Duplodnaviria</taxon>
        <taxon>Heunggongvirae</taxon>
        <taxon>Uroviricota</taxon>
        <taxon>Caudoviricetes</taxon>
        <taxon>Peduoviridae</taxon>
        <taxon>Maltschvirus</taxon>
        <taxon>Maltschvirus maltsch</taxon>
    </lineage>
</organism>
<sequence>MSAILVNNSDPRGGDFIGMYAVNGGQFSGNRSRLINGAFAHNQRVVSGTVTLTAGQYGHDYWKAGSSGCTYIFTTINNLTTITITAGTLLQVINGKNLFSGIHVLSWGGTAVGRVGAGAYSAPGANIITANITGGVNTTIEFAAGTLWLTQFEPGIQPTVFEFRLNELLLCQQRFFKTYDQAFPVGATNNPNAAPTVTAMAACNYATIPVPFQVVMEDIPACYVYGRDDGVLGRMQRDSTWISANVVSISQRGCVVRALNQPVVTDNFLSAHVVAIAGL</sequence>
<name>A0A6J5PGN3_9CAUD</name>
<dbReference type="EMBL" id="LR796832">
    <property type="protein sequence ID" value="CAB4168681.1"/>
    <property type="molecule type" value="Genomic_DNA"/>
</dbReference>
<reference evidence="1" key="1">
    <citation type="submission" date="2020-04" db="EMBL/GenBank/DDBJ databases">
        <authorList>
            <person name="Chiriac C."/>
            <person name="Salcher M."/>
            <person name="Ghai R."/>
            <person name="Kavagutti S V."/>
        </authorList>
    </citation>
    <scope>NUCLEOTIDE SEQUENCE</scope>
</reference>
<evidence type="ECO:0000313" key="1">
    <source>
        <dbReference type="EMBL" id="CAB4168681.1"/>
    </source>
</evidence>
<protein>
    <submittedName>
        <fullName evidence="1">Uncharacterized protein</fullName>
    </submittedName>
</protein>
<proteinExistence type="predicted"/>